<reference evidence="2 3" key="1">
    <citation type="submission" date="2016-02" db="EMBL/GenBank/DDBJ databases">
        <title>Biosynthesis of antibiotic leucinostatins and their inhibition on Phytophthora in bio-control Purpureocillium lilacinum.</title>
        <authorList>
            <person name="Wang G."/>
            <person name="Liu Z."/>
            <person name="Lin R."/>
            <person name="Li E."/>
            <person name="Mao Z."/>
            <person name="Ling J."/>
            <person name="Yin W."/>
            <person name="Xie B."/>
        </authorList>
    </citation>
    <scope>NUCLEOTIDE SEQUENCE [LARGE SCALE GENOMIC DNA]</scope>
    <source>
        <strain evidence="2">PLFJ-1</strain>
    </source>
</reference>
<accession>A0A179HPI6</accession>
<evidence type="ECO:0000313" key="3">
    <source>
        <dbReference type="Proteomes" id="UP000078340"/>
    </source>
</evidence>
<name>A0A179HPI6_PURLI</name>
<feature type="compositionally biased region" description="Polar residues" evidence="1">
    <location>
        <begin position="1"/>
        <end position="10"/>
    </location>
</feature>
<protein>
    <submittedName>
        <fullName evidence="2">Uncharacterized protein</fullName>
    </submittedName>
</protein>
<sequence length="169" mass="18183">MEPSRQSESQIPHVRTWTDGGRPLSERPVSQTRPESRAKAKATEPWPKPPFSSVSFRPFASGRCCGGIASLVRHRAAGDGVARGCRRLGHSLCQCARKGALCDRGWLAGWSWAVRAFVLPSAAVEPRHAAVSSSSSMALLLLLFFPLHPMLMAGSSFTCAFTSSRGTSS</sequence>
<dbReference type="Proteomes" id="UP000078340">
    <property type="component" value="Unassembled WGS sequence"/>
</dbReference>
<evidence type="ECO:0000256" key="1">
    <source>
        <dbReference type="SAM" id="MobiDB-lite"/>
    </source>
</evidence>
<dbReference type="EMBL" id="LSBI01000003">
    <property type="protein sequence ID" value="OAQ91894.1"/>
    <property type="molecule type" value="Genomic_DNA"/>
</dbReference>
<dbReference type="AlphaFoldDB" id="A0A179HPI6"/>
<evidence type="ECO:0000313" key="2">
    <source>
        <dbReference type="EMBL" id="OAQ91894.1"/>
    </source>
</evidence>
<organism evidence="2 3">
    <name type="scientific">Purpureocillium lilacinum</name>
    <name type="common">Paecilomyces lilacinus</name>
    <dbReference type="NCBI Taxonomy" id="33203"/>
    <lineage>
        <taxon>Eukaryota</taxon>
        <taxon>Fungi</taxon>
        <taxon>Dikarya</taxon>
        <taxon>Ascomycota</taxon>
        <taxon>Pezizomycotina</taxon>
        <taxon>Sordariomycetes</taxon>
        <taxon>Hypocreomycetidae</taxon>
        <taxon>Hypocreales</taxon>
        <taxon>Ophiocordycipitaceae</taxon>
        <taxon>Purpureocillium</taxon>
    </lineage>
</organism>
<gene>
    <name evidence="2" type="ORF">VFPFJ_03634</name>
</gene>
<comment type="caution">
    <text evidence="2">The sequence shown here is derived from an EMBL/GenBank/DDBJ whole genome shotgun (WGS) entry which is preliminary data.</text>
</comment>
<feature type="region of interest" description="Disordered" evidence="1">
    <location>
        <begin position="1"/>
        <end position="47"/>
    </location>
</feature>
<proteinExistence type="predicted"/>